<accession>A0A846R2J9</accession>
<comment type="caution">
    <text evidence="2">The sequence shown here is derived from an EMBL/GenBank/DDBJ whole genome shotgun (WGS) entry which is preliminary data.</text>
</comment>
<keyword evidence="1" id="KW-0472">Membrane</keyword>
<dbReference type="RefSeq" id="WP_167963525.1">
    <property type="nucleotide sequence ID" value="NZ_JAATJJ010000001.1"/>
</dbReference>
<feature type="transmembrane region" description="Helical" evidence="1">
    <location>
        <begin position="103"/>
        <end position="127"/>
    </location>
</feature>
<evidence type="ECO:0000256" key="1">
    <source>
        <dbReference type="SAM" id="Phobius"/>
    </source>
</evidence>
<dbReference type="AlphaFoldDB" id="A0A846R2J9"/>
<sequence>MEINQAHIKTCISLIENKLNWGPGKKWTTKDYQNLSSKINEETKVTLSVATLKRIWGKITYNSSPTITTMDALVQFIGYENWRSFEQSQLKNEEENPKIKSHLLSFAPIGSLTKIGVLSLLLVLLGWTQFKKKEKPLKPLVKSDYEFSSKKMVTEGVPNSVIFDYDASAADDRDTIIIQQSWDERLKAQVYKNNNKHSTIYYHPGYFNAKLIVRDTVVSEHDLYIKTKGWLSLAEYGVETPVYFSEKEVIRNDGSLYISEKQMKDKNIDMQPKVPWVNYFYMTEIDEINIQNFIFETRLRNTYSEGSGVCQFVHIDMRFNGSYIGIPLSIKGCVAQIALYDGNGINPDQSKLGVDFSDWVTIKLVMKNGLGELYINNKLSYNIDYSNRDEKLKGIQFAFQGGGQVDEVYFKKLDGSVVYGETF</sequence>
<evidence type="ECO:0000313" key="3">
    <source>
        <dbReference type="Proteomes" id="UP000590442"/>
    </source>
</evidence>
<keyword evidence="1" id="KW-0812">Transmembrane</keyword>
<evidence type="ECO:0000313" key="2">
    <source>
        <dbReference type="EMBL" id="NJB71594.1"/>
    </source>
</evidence>
<gene>
    <name evidence="2" type="ORF">GGR42_002056</name>
</gene>
<proteinExistence type="predicted"/>
<keyword evidence="3" id="KW-1185">Reference proteome</keyword>
<name>A0A846R2J9_9FLAO</name>
<organism evidence="2 3">
    <name type="scientific">Saonia flava</name>
    <dbReference type="NCBI Taxonomy" id="523696"/>
    <lineage>
        <taxon>Bacteria</taxon>
        <taxon>Pseudomonadati</taxon>
        <taxon>Bacteroidota</taxon>
        <taxon>Flavobacteriia</taxon>
        <taxon>Flavobacteriales</taxon>
        <taxon>Flavobacteriaceae</taxon>
        <taxon>Saonia</taxon>
    </lineage>
</organism>
<keyword evidence="1" id="KW-1133">Transmembrane helix</keyword>
<reference evidence="2 3" key="1">
    <citation type="submission" date="2020-03" db="EMBL/GenBank/DDBJ databases">
        <title>Genomic Encyclopedia of Type Strains, Phase IV (KMG-IV): sequencing the most valuable type-strain genomes for metagenomic binning, comparative biology and taxonomic classification.</title>
        <authorList>
            <person name="Goeker M."/>
        </authorList>
    </citation>
    <scope>NUCLEOTIDE SEQUENCE [LARGE SCALE GENOMIC DNA]</scope>
    <source>
        <strain evidence="2 3">DSM 29762</strain>
    </source>
</reference>
<dbReference type="Proteomes" id="UP000590442">
    <property type="component" value="Unassembled WGS sequence"/>
</dbReference>
<dbReference type="EMBL" id="JAATJJ010000001">
    <property type="protein sequence ID" value="NJB71594.1"/>
    <property type="molecule type" value="Genomic_DNA"/>
</dbReference>
<protein>
    <submittedName>
        <fullName evidence="2">Uncharacterized protein</fullName>
    </submittedName>
</protein>